<dbReference type="EMBL" id="JBBYHV010000001">
    <property type="protein sequence ID" value="MEL1250258.1"/>
    <property type="molecule type" value="Genomic_DNA"/>
</dbReference>
<evidence type="ECO:0000259" key="3">
    <source>
        <dbReference type="PROSITE" id="PS50111"/>
    </source>
</evidence>
<dbReference type="Gene3D" id="1.10.287.950">
    <property type="entry name" value="Methyl-accepting chemotaxis protein"/>
    <property type="match status" value="1"/>
</dbReference>
<evidence type="ECO:0000313" key="5">
    <source>
        <dbReference type="Proteomes" id="UP001497045"/>
    </source>
</evidence>
<keyword evidence="1 2" id="KW-0807">Transducer</keyword>
<dbReference type="PANTHER" id="PTHR32089">
    <property type="entry name" value="METHYL-ACCEPTING CHEMOTAXIS PROTEIN MCPB"/>
    <property type="match status" value="1"/>
</dbReference>
<sequence length="466" mass="51352">MEHVAIPESQFKDIDNISRQCGDVTVGCSDVAGVVQQVIESFRALHSEHEALKTTVNTLDTDQKLVSDACDESRLLSQRALEQLETGRTHIHSSLQQISHLLEAVQELSLHITGFAAAMEQVKRTSQEIEEIADNTNILALNATIEAHRAGEAGRTFSVVANEVKNLAGNAHRASKEITRTIETLESEAELVIGKISTGAEDSSEARKSVSQIEQTITEVCELISEVDGQNDQIVRNSSKIGVHVLNVQDVLGEFGKVVVSNEQHLNKAHDRIETLELTASGMFDALVKAGLSPADSQMVEVGQQRAREVAEITEAALANGEISQHDLFDTNYREIEGSNPPRYRTGLNAWADRVWRPMIDRFTAADSRVAAFACTDMNGFLPTHLTRNSQAPTGNVAHDTQFCRNGRILFGAIDARAKASNDDYMMAVYRRESGGNDYQVVRNVYIPLIINGRRWGDLEMAYILD</sequence>
<dbReference type="PANTHER" id="PTHR32089:SF112">
    <property type="entry name" value="LYSOZYME-LIKE PROTEIN-RELATED"/>
    <property type="match status" value="1"/>
</dbReference>
<dbReference type="SMART" id="SM00283">
    <property type="entry name" value="MA"/>
    <property type="match status" value="1"/>
</dbReference>
<protein>
    <submittedName>
        <fullName evidence="4">Methyl-accepting chemotaxis protein</fullName>
    </submittedName>
</protein>
<reference evidence="4 5" key="1">
    <citation type="submission" date="2024-04" db="EMBL/GenBank/DDBJ databases">
        <title>Aurantiacibacter sp. DGU6 16S ribosomal RNA gene Genome sequencing and assembly.</title>
        <authorList>
            <person name="Park S."/>
        </authorList>
    </citation>
    <scope>NUCLEOTIDE SEQUENCE [LARGE SCALE GENOMIC DNA]</scope>
    <source>
        <strain evidence="4 5">DGU6</strain>
    </source>
</reference>
<dbReference type="SUPFAM" id="SSF58104">
    <property type="entry name" value="Methyl-accepting chemotaxis protein (MCP) signaling domain"/>
    <property type="match status" value="1"/>
</dbReference>
<evidence type="ECO:0000256" key="1">
    <source>
        <dbReference type="ARBA" id="ARBA00023224"/>
    </source>
</evidence>
<dbReference type="Pfam" id="PF00015">
    <property type="entry name" value="MCPsignal"/>
    <property type="match status" value="1"/>
</dbReference>
<organism evidence="4 5">
    <name type="scientific">Aurantiacibacter gilvus</name>
    <dbReference type="NCBI Taxonomy" id="3139141"/>
    <lineage>
        <taxon>Bacteria</taxon>
        <taxon>Pseudomonadati</taxon>
        <taxon>Pseudomonadota</taxon>
        <taxon>Alphaproteobacteria</taxon>
        <taxon>Sphingomonadales</taxon>
        <taxon>Erythrobacteraceae</taxon>
        <taxon>Aurantiacibacter</taxon>
    </lineage>
</organism>
<comment type="caution">
    <text evidence="4">The sequence shown here is derived from an EMBL/GenBank/DDBJ whole genome shotgun (WGS) entry which is preliminary data.</text>
</comment>
<dbReference type="Proteomes" id="UP001497045">
    <property type="component" value="Unassembled WGS sequence"/>
</dbReference>
<dbReference type="PROSITE" id="PS50111">
    <property type="entry name" value="CHEMOTAXIS_TRANSDUC_2"/>
    <property type="match status" value="1"/>
</dbReference>
<evidence type="ECO:0000256" key="2">
    <source>
        <dbReference type="PROSITE-ProRule" id="PRU00284"/>
    </source>
</evidence>
<name>A0ABU9ICW7_9SPHN</name>
<gene>
    <name evidence="4" type="ORF">AAEO60_06200</name>
</gene>
<keyword evidence="5" id="KW-1185">Reference proteome</keyword>
<feature type="domain" description="Methyl-accepting transducer" evidence="3">
    <location>
        <begin position="20"/>
        <end position="256"/>
    </location>
</feature>
<accession>A0ABU9ICW7</accession>
<proteinExistence type="predicted"/>
<evidence type="ECO:0000313" key="4">
    <source>
        <dbReference type="EMBL" id="MEL1250258.1"/>
    </source>
</evidence>
<dbReference type="InterPro" id="IPR004089">
    <property type="entry name" value="MCPsignal_dom"/>
</dbReference>
<dbReference type="RefSeq" id="WP_341672780.1">
    <property type="nucleotide sequence ID" value="NZ_JBBYHV010000001.1"/>
</dbReference>